<keyword evidence="1" id="KW-0805">Transcription regulation</keyword>
<dbReference type="GO" id="GO:0000981">
    <property type="term" value="F:DNA-binding transcription factor activity, RNA polymerase II-specific"/>
    <property type="evidence" value="ECO:0007669"/>
    <property type="project" value="TreeGrafter"/>
</dbReference>
<accession>A0A9W8E8I4</accession>
<dbReference type="PANTHER" id="PTHR45789:SF2">
    <property type="entry name" value="FI18025P1"/>
    <property type="match status" value="1"/>
</dbReference>
<proteinExistence type="predicted"/>
<feature type="region of interest" description="Disordered" evidence="6">
    <location>
        <begin position="311"/>
        <end position="352"/>
    </location>
</feature>
<dbReference type="InterPro" id="IPR051356">
    <property type="entry name" value="SOX/SOX-like_TF"/>
</dbReference>
<reference evidence="8" key="1">
    <citation type="submission" date="2022-07" db="EMBL/GenBank/DDBJ databases">
        <title>Phylogenomic reconstructions and comparative analyses of Kickxellomycotina fungi.</title>
        <authorList>
            <person name="Reynolds N.K."/>
            <person name="Stajich J.E."/>
            <person name="Barry K."/>
            <person name="Grigoriev I.V."/>
            <person name="Crous P."/>
            <person name="Smith M.E."/>
        </authorList>
    </citation>
    <scope>NUCLEOTIDE SEQUENCE</scope>
    <source>
        <strain evidence="8">RSA 567</strain>
    </source>
</reference>
<feature type="DNA-binding region" description="HMG box" evidence="5">
    <location>
        <begin position="115"/>
        <end position="183"/>
    </location>
</feature>
<evidence type="ECO:0000259" key="7">
    <source>
        <dbReference type="PROSITE" id="PS50118"/>
    </source>
</evidence>
<dbReference type="InterPro" id="IPR009071">
    <property type="entry name" value="HMG_box_dom"/>
</dbReference>
<dbReference type="SMART" id="SM00398">
    <property type="entry name" value="HMG"/>
    <property type="match status" value="1"/>
</dbReference>
<comment type="caution">
    <text evidence="8">The sequence shown here is derived from an EMBL/GenBank/DDBJ whole genome shotgun (WGS) entry which is preliminary data.</text>
</comment>
<evidence type="ECO:0000256" key="5">
    <source>
        <dbReference type="PROSITE-ProRule" id="PRU00267"/>
    </source>
</evidence>
<evidence type="ECO:0000256" key="6">
    <source>
        <dbReference type="SAM" id="MobiDB-lite"/>
    </source>
</evidence>
<dbReference type="PANTHER" id="PTHR45789">
    <property type="entry name" value="FI18025P1"/>
    <property type="match status" value="1"/>
</dbReference>
<protein>
    <recommendedName>
        <fullName evidence="7">HMG box domain-containing protein</fullName>
    </recommendedName>
</protein>
<evidence type="ECO:0000256" key="2">
    <source>
        <dbReference type="ARBA" id="ARBA00023125"/>
    </source>
</evidence>
<evidence type="ECO:0000256" key="1">
    <source>
        <dbReference type="ARBA" id="ARBA00023015"/>
    </source>
</evidence>
<dbReference type="OrthoDB" id="6247875at2759"/>
<dbReference type="GO" id="GO:0005634">
    <property type="term" value="C:nucleus"/>
    <property type="evidence" value="ECO:0007669"/>
    <property type="project" value="UniProtKB-UniRule"/>
</dbReference>
<dbReference type="Gene3D" id="1.10.30.10">
    <property type="entry name" value="High mobility group box domain"/>
    <property type="match status" value="1"/>
</dbReference>
<dbReference type="InterPro" id="IPR036910">
    <property type="entry name" value="HMG_box_dom_sf"/>
</dbReference>
<evidence type="ECO:0000256" key="3">
    <source>
        <dbReference type="ARBA" id="ARBA00023163"/>
    </source>
</evidence>
<feature type="compositionally biased region" description="Polar residues" evidence="6">
    <location>
        <begin position="442"/>
        <end position="452"/>
    </location>
</feature>
<feature type="region of interest" description="Disordered" evidence="6">
    <location>
        <begin position="423"/>
        <end position="454"/>
    </location>
</feature>
<dbReference type="Pfam" id="PF00505">
    <property type="entry name" value="HMG_box"/>
    <property type="match status" value="1"/>
</dbReference>
<dbReference type="PROSITE" id="PS50118">
    <property type="entry name" value="HMG_BOX_2"/>
    <property type="match status" value="1"/>
</dbReference>
<evidence type="ECO:0000313" key="8">
    <source>
        <dbReference type="EMBL" id="KAJ1976308.1"/>
    </source>
</evidence>
<dbReference type="AlphaFoldDB" id="A0A9W8E8I4"/>
<keyword evidence="9" id="KW-1185">Reference proteome</keyword>
<dbReference type="CDD" id="cd01389">
    <property type="entry name" value="HMG-box_ROX1-like"/>
    <property type="match status" value="1"/>
</dbReference>
<gene>
    <name evidence="8" type="ORF">H4R34_004028</name>
</gene>
<evidence type="ECO:0000313" key="9">
    <source>
        <dbReference type="Proteomes" id="UP001151582"/>
    </source>
</evidence>
<dbReference type="EMBL" id="JANBQB010000444">
    <property type="protein sequence ID" value="KAJ1976308.1"/>
    <property type="molecule type" value="Genomic_DNA"/>
</dbReference>
<feature type="region of interest" description="Disordered" evidence="6">
    <location>
        <begin position="374"/>
        <end position="406"/>
    </location>
</feature>
<keyword evidence="3" id="KW-0804">Transcription</keyword>
<dbReference type="FunFam" id="1.10.30.10:FF:000041">
    <property type="entry name" value="HMG box family protein"/>
    <property type="match status" value="1"/>
</dbReference>
<dbReference type="GO" id="GO:0000978">
    <property type="term" value="F:RNA polymerase II cis-regulatory region sequence-specific DNA binding"/>
    <property type="evidence" value="ECO:0007669"/>
    <property type="project" value="TreeGrafter"/>
</dbReference>
<keyword evidence="2 5" id="KW-0238">DNA-binding</keyword>
<keyword evidence="4 5" id="KW-0539">Nucleus</keyword>
<organism evidence="8 9">
    <name type="scientific">Dimargaris verticillata</name>
    <dbReference type="NCBI Taxonomy" id="2761393"/>
    <lineage>
        <taxon>Eukaryota</taxon>
        <taxon>Fungi</taxon>
        <taxon>Fungi incertae sedis</taxon>
        <taxon>Zoopagomycota</taxon>
        <taxon>Kickxellomycotina</taxon>
        <taxon>Dimargaritomycetes</taxon>
        <taxon>Dimargaritales</taxon>
        <taxon>Dimargaritaceae</taxon>
        <taxon>Dimargaris</taxon>
    </lineage>
</organism>
<feature type="compositionally biased region" description="Low complexity" evidence="6">
    <location>
        <begin position="424"/>
        <end position="433"/>
    </location>
</feature>
<sequence length="542" mass="58485">MAHSASANDQFMQNNYMPPTNVSMLPSSGPMAQSMNPMGMTMAANLSHAQGYGDYYSSVNAGTNSFAAALPNPPYSAYSMAENGTVFHGAYPYGDPTALHAAGQAAKPKPKVKKVGRPHNSFILYRKDKQKEITQKTPNINQKVVSKMIGQMWKAESKEVKDYYAKQAEIHKKEHMEKYPDYKYTPRKGRKQLKQKSFDRAYNASPYSMLPGPKHQMMVPTATGYGNVMQQYRVPEYYSPLPQYITQNPNLQRSIYGRSQSVGTVPTPNSPPTNPAVALATSRRRQSTDSITAMSNSLPDLHQAARFEFKDSINSNGHGDPIAQDVHPSPYQGPVDHNGINGDLSTPGVGSYGNGSSNIASVAASTAPNHAAALVHPSLPDPHQLSTNNGYGQEQDDQLHSYLNGWGSNGNSHNLVQSLPKVQASSADNSANDGAYPHDGLNSDNSGSTLYNSHRHDSMTTLAPLDSELSMALSNVSSTHSMSSSSTMVNGSSELDTSSLMDREGTPINGGHLGQKFAIFDAADAHKNSAAMEIESSSEACD</sequence>
<evidence type="ECO:0000256" key="4">
    <source>
        <dbReference type="ARBA" id="ARBA00023242"/>
    </source>
</evidence>
<dbReference type="SUPFAM" id="SSF47095">
    <property type="entry name" value="HMG-box"/>
    <property type="match status" value="1"/>
</dbReference>
<dbReference type="Proteomes" id="UP001151582">
    <property type="component" value="Unassembled WGS sequence"/>
</dbReference>
<name>A0A9W8E8I4_9FUNG</name>
<feature type="domain" description="HMG box" evidence="7">
    <location>
        <begin position="115"/>
        <end position="183"/>
    </location>
</feature>